<dbReference type="PANTHER" id="PTHR23503">
    <property type="entry name" value="SOLUTE CARRIER FAMILY 2"/>
    <property type="match status" value="1"/>
</dbReference>
<dbReference type="InterPro" id="IPR020846">
    <property type="entry name" value="MFS_dom"/>
</dbReference>
<comment type="similarity">
    <text evidence="2">Belongs to the major facilitator superfamily. Sugar transporter (TC 2.A.1.1) family.</text>
</comment>
<dbReference type="PROSITE" id="PS50850">
    <property type="entry name" value="MFS"/>
    <property type="match status" value="1"/>
</dbReference>
<reference evidence="10 11" key="1">
    <citation type="journal article" date="2018" name="Nat. Ecol. Evol.">
        <title>Pezizomycetes genomes reveal the molecular basis of ectomycorrhizal truffle lifestyle.</title>
        <authorList>
            <person name="Murat C."/>
            <person name="Payen T."/>
            <person name="Noel B."/>
            <person name="Kuo A."/>
            <person name="Morin E."/>
            <person name="Chen J."/>
            <person name="Kohler A."/>
            <person name="Krizsan K."/>
            <person name="Balestrini R."/>
            <person name="Da Silva C."/>
            <person name="Montanini B."/>
            <person name="Hainaut M."/>
            <person name="Levati E."/>
            <person name="Barry K.W."/>
            <person name="Belfiori B."/>
            <person name="Cichocki N."/>
            <person name="Clum A."/>
            <person name="Dockter R.B."/>
            <person name="Fauchery L."/>
            <person name="Guy J."/>
            <person name="Iotti M."/>
            <person name="Le Tacon F."/>
            <person name="Lindquist E.A."/>
            <person name="Lipzen A."/>
            <person name="Malagnac F."/>
            <person name="Mello A."/>
            <person name="Molinier V."/>
            <person name="Miyauchi S."/>
            <person name="Poulain J."/>
            <person name="Riccioni C."/>
            <person name="Rubini A."/>
            <person name="Sitrit Y."/>
            <person name="Splivallo R."/>
            <person name="Traeger S."/>
            <person name="Wang M."/>
            <person name="Zifcakova L."/>
            <person name="Wipf D."/>
            <person name="Zambonelli A."/>
            <person name="Paolocci F."/>
            <person name="Nowrousian M."/>
            <person name="Ottonello S."/>
            <person name="Baldrian P."/>
            <person name="Spatafora J.W."/>
            <person name="Henrissat B."/>
            <person name="Nagy L.G."/>
            <person name="Aury J.M."/>
            <person name="Wincker P."/>
            <person name="Grigoriev I.V."/>
            <person name="Bonfante P."/>
            <person name="Martin F.M."/>
        </authorList>
    </citation>
    <scope>NUCLEOTIDE SEQUENCE [LARGE SCALE GENOMIC DNA]</scope>
    <source>
        <strain evidence="10 11">120613-1</strain>
    </source>
</reference>
<comment type="subcellular location">
    <subcellularLocation>
        <location evidence="1">Membrane</location>
        <topology evidence="1">Multi-pass membrane protein</topology>
    </subcellularLocation>
</comment>
<dbReference type="PRINTS" id="PR00171">
    <property type="entry name" value="SUGRTRNSPORT"/>
</dbReference>
<dbReference type="AlphaFoldDB" id="A0A3N4IZ14"/>
<evidence type="ECO:0000259" key="9">
    <source>
        <dbReference type="PROSITE" id="PS50850"/>
    </source>
</evidence>
<gene>
    <name evidence="10" type="ORF">L873DRAFT_1831494</name>
</gene>
<accession>A0A3N4IZ14</accession>
<evidence type="ECO:0000256" key="8">
    <source>
        <dbReference type="SAM" id="Phobius"/>
    </source>
</evidence>
<dbReference type="STRING" id="1336337.A0A3N4IZ14"/>
<dbReference type="InterPro" id="IPR003663">
    <property type="entry name" value="Sugar/inositol_transpt"/>
</dbReference>
<dbReference type="Gene3D" id="1.20.1250.20">
    <property type="entry name" value="MFS general substrate transporter like domains"/>
    <property type="match status" value="1"/>
</dbReference>
<evidence type="ECO:0000256" key="4">
    <source>
        <dbReference type="ARBA" id="ARBA00022692"/>
    </source>
</evidence>
<dbReference type="PANTHER" id="PTHR23503:SF8">
    <property type="entry name" value="FACILITATED GLUCOSE TRANSPORTER PROTEIN 1"/>
    <property type="match status" value="1"/>
</dbReference>
<sequence>MNAFGRKKVLIFTALVFGLGGLLKAGARGAAVFTVGRFLSGTAAGSAAFPSILIVFIIAEKNEQWRVILLIGGIIGFAQAAALVFLPESPSSLVASGDMEQARKELIKIRGTPDVEGELASYQDKPAGQSERADDIEPLGEDDPLLEAGPAPKPENIKIGLLEFITKREYRLGFMIVAGVMLAQQLTGINAVVFYGVSILHDLLPNSAKYLNAAISGVNLFVTLGASFLFDKVSHRSLLIVSIFMMGFFALVLAISISSGLAILSAIATLLFVSSFSMGLGPLPWMVASRRIEPKAVGAAQSTALTANWMGTFLVSFAVPVIAHAAGMAVVFWIFAALGGIFFCWGLRYL</sequence>
<evidence type="ECO:0000256" key="6">
    <source>
        <dbReference type="ARBA" id="ARBA00023136"/>
    </source>
</evidence>
<dbReference type="InterPro" id="IPR045263">
    <property type="entry name" value="GLUT"/>
</dbReference>
<feature type="transmembrane region" description="Helical" evidence="8">
    <location>
        <begin position="263"/>
        <end position="285"/>
    </location>
</feature>
<dbReference type="InterPro" id="IPR005828">
    <property type="entry name" value="MFS_sugar_transport-like"/>
</dbReference>
<organism evidence="10 11">
    <name type="scientific">Choiromyces venosus 120613-1</name>
    <dbReference type="NCBI Taxonomy" id="1336337"/>
    <lineage>
        <taxon>Eukaryota</taxon>
        <taxon>Fungi</taxon>
        <taxon>Dikarya</taxon>
        <taxon>Ascomycota</taxon>
        <taxon>Pezizomycotina</taxon>
        <taxon>Pezizomycetes</taxon>
        <taxon>Pezizales</taxon>
        <taxon>Tuberaceae</taxon>
        <taxon>Choiromyces</taxon>
    </lineage>
</organism>
<keyword evidence="5 8" id="KW-1133">Transmembrane helix</keyword>
<feature type="domain" description="Major facilitator superfamily (MFS) profile" evidence="9">
    <location>
        <begin position="1"/>
        <end position="350"/>
    </location>
</feature>
<evidence type="ECO:0000256" key="1">
    <source>
        <dbReference type="ARBA" id="ARBA00004141"/>
    </source>
</evidence>
<proteinExistence type="inferred from homology"/>
<feature type="transmembrane region" description="Helical" evidence="8">
    <location>
        <begin position="172"/>
        <end position="198"/>
    </location>
</feature>
<feature type="transmembrane region" description="Helical" evidence="8">
    <location>
        <begin position="210"/>
        <end position="230"/>
    </location>
</feature>
<dbReference type="GO" id="GO:0015149">
    <property type="term" value="F:hexose transmembrane transporter activity"/>
    <property type="evidence" value="ECO:0007669"/>
    <property type="project" value="TreeGrafter"/>
</dbReference>
<evidence type="ECO:0000256" key="3">
    <source>
        <dbReference type="ARBA" id="ARBA00022448"/>
    </source>
</evidence>
<dbReference type="SUPFAM" id="SSF103473">
    <property type="entry name" value="MFS general substrate transporter"/>
    <property type="match status" value="1"/>
</dbReference>
<dbReference type="Pfam" id="PF00083">
    <property type="entry name" value="Sugar_tr"/>
    <property type="match status" value="1"/>
</dbReference>
<name>A0A3N4IZ14_9PEZI</name>
<keyword evidence="3" id="KW-0813">Transport</keyword>
<feature type="transmembrane region" description="Helical" evidence="8">
    <location>
        <begin position="325"/>
        <end position="347"/>
    </location>
</feature>
<dbReference type="InterPro" id="IPR036259">
    <property type="entry name" value="MFS_trans_sf"/>
</dbReference>
<protein>
    <submittedName>
        <fullName evidence="10">MFS general substrate transporter</fullName>
    </submittedName>
</protein>
<evidence type="ECO:0000313" key="11">
    <source>
        <dbReference type="Proteomes" id="UP000276215"/>
    </source>
</evidence>
<dbReference type="EMBL" id="ML120504">
    <property type="protein sequence ID" value="RPA91105.1"/>
    <property type="molecule type" value="Genomic_DNA"/>
</dbReference>
<feature type="transmembrane region" description="Helical" evidence="8">
    <location>
        <begin position="39"/>
        <end position="59"/>
    </location>
</feature>
<keyword evidence="6 8" id="KW-0472">Membrane</keyword>
<evidence type="ECO:0000256" key="7">
    <source>
        <dbReference type="SAM" id="MobiDB-lite"/>
    </source>
</evidence>
<feature type="transmembrane region" description="Helical" evidence="8">
    <location>
        <begin position="237"/>
        <end position="257"/>
    </location>
</feature>
<evidence type="ECO:0000256" key="2">
    <source>
        <dbReference type="ARBA" id="ARBA00010992"/>
    </source>
</evidence>
<evidence type="ECO:0000313" key="10">
    <source>
        <dbReference type="EMBL" id="RPA91105.1"/>
    </source>
</evidence>
<dbReference type="Proteomes" id="UP000276215">
    <property type="component" value="Unassembled WGS sequence"/>
</dbReference>
<feature type="region of interest" description="Disordered" evidence="7">
    <location>
        <begin position="119"/>
        <end position="151"/>
    </location>
</feature>
<dbReference type="OrthoDB" id="4540492at2759"/>
<dbReference type="GO" id="GO:0016020">
    <property type="term" value="C:membrane"/>
    <property type="evidence" value="ECO:0007669"/>
    <property type="project" value="UniProtKB-SubCell"/>
</dbReference>
<feature type="transmembrane region" description="Helical" evidence="8">
    <location>
        <begin position="297"/>
        <end position="319"/>
    </location>
</feature>
<feature type="compositionally biased region" description="Acidic residues" evidence="7">
    <location>
        <begin position="134"/>
        <end position="145"/>
    </location>
</feature>
<keyword evidence="11" id="KW-1185">Reference proteome</keyword>
<keyword evidence="4 8" id="KW-0812">Transmembrane</keyword>
<evidence type="ECO:0000256" key="5">
    <source>
        <dbReference type="ARBA" id="ARBA00022989"/>
    </source>
</evidence>